<gene>
    <name evidence="8" type="ORF">JR316_004778</name>
</gene>
<organism evidence="8">
    <name type="scientific">Psilocybe cubensis</name>
    <name type="common">Psychedelic mushroom</name>
    <name type="synonym">Stropharia cubensis</name>
    <dbReference type="NCBI Taxonomy" id="181762"/>
    <lineage>
        <taxon>Eukaryota</taxon>
        <taxon>Fungi</taxon>
        <taxon>Dikarya</taxon>
        <taxon>Basidiomycota</taxon>
        <taxon>Agaricomycotina</taxon>
        <taxon>Agaricomycetes</taxon>
        <taxon>Agaricomycetidae</taxon>
        <taxon>Agaricales</taxon>
        <taxon>Agaricineae</taxon>
        <taxon>Strophariaceae</taxon>
        <taxon>Psilocybe</taxon>
    </lineage>
</organism>
<feature type="transmembrane region" description="Helical" evidence="7">
    <location>
        <begin position="199"/>
        <end position="217"/>
    </location>
</feature>
<evidence type="ECO:0000256" key="5">
    <source>
        <dbReference type="PROSITE-ProRule" id="PRU00282"/>
    </source>
</evidence>
<evidence type="ECO:0000256" key="7">
    <source>
        <dbReference type="SAM" id="Phobius"/>
    </source>
</evidence>
<evidence type="ECO:0000256" key="6">
    <source>
        <dbReference type="RuleBase" id="RU000488"/>
    </source>
</evidence>
<evidence type="ECO:0000256" key="2">
    <source>
        <dbReference type="ARBA" id="ARBA00022692"/>
    </source>
</evidence>
<protein>
    <submittedName>
        <fullName evidence="8">Uncharacterized protein</fullName>
    </submittedName>
</protein>
<name>A0A8H8CMT9_PSICU</name>
<dbReference type="Gene3D" id="1.50.40.10">
    <property type="entry name" value="Mitochondrial carrier domain"/>
    <property type="match status" value="1"/>
</dbReference>
<keyword evidence="2 5" id="KW-0812">Transmembrane</keyword>
<keyword evidence="3 7" id="KW-1133">Transmembrane helix</keyword>
<dbReference type="EMBL" id="JAFIQS010000004">
    <property type="protein sequence ID" value="KAG5170389.1"/>
    <property type="molecule type" value="Genomic_DNA"/>
</dbReference>
<comment type="subcellular location">
    <subcellularLocation>
        <location evidence="1">Membrane</location>
        <topology evidence="1">Multi-pass membrane protein</topology>
    </subcellularLocation>
</comment>
<evidence type="ECO:0000256" key="4">
    <source>
        <dbReference type="ARBA" id="ARBA00023136"/>
    </source>
</evidence>
<evidence type="ECO:0000256" key="3">
    <source>
        <dbReference type="ARBA" id="ARBA00022989"/>
    </source>
</evidence>
<sequence length="359" mass="40664">MLVPIPIIGNIVRYRATYYPKSTLDQVDAEVALPPTSAAVDVPLDSTVKSKDPTVLKGTAGAEPVVPDSAVVTEPLLIDGTPYGELVPELTGPPTLLGVAKNVWNREHISGTFRGIFPGLFFPFIFFRLYVTPGPCVYLVSYYEAIIKNLFYIPYLILTYRIIVCQQKLNFGKPKSVFRTIFSEYERAHPFRAIRHSPFILPFLCLLCIDLLLLPLLRTPFYNLGDLTAEGFDPTDEKYQGQPWTALVQELLKNVMWGTIARMVAYPLLMGAVAVVMAPVDVVLTRLAIQPVHEPIEQERESEKMLMVAPPSYLHLTTEQRPYANFLDCFQRIRKEEGWGVFYRAWFLTFLGYCHPALR</sequence>
<feature type="transmembrane region" description="Helical" evidence="7">
    <location>
        <begin position="264"/>
        <end position="284"/>
    </location>
</feature>
<dbReference type="InterPro" id="IPR023395">
    <property type="entry name" value="MCP_dom_sf"/>
</dbReference>
<evidence type="ECO:0000313" key="8">
    <source>
        <dbReference type="EMBL" id="KAG5170389.1"/>
    </source>
</evidence>
<comment type="similarity">
    <text evidence="6">Belongs to the mitochondrial carrier (TC 2.A.29) family.</text>
</comment>
<accession>A0A8H8CMT9</accession>
<comment type="caution">
    <text evidence="8">The sequence shown here is derived from an EMBL/GenBank/DDBJ whole genome shotgun (WGS) entry which is preliminary data.</text>
</comment>
<reference evidence="8" key="1">
    <citation type="submission" date="2021-02" db="EMBL/GenBank/DDBJ databases">
        <title>Psilocybe cubensis genome.</title>
        <authorList>
            <person name="Mckernan K.J."/>
            <person name="Crawford S."/>
            <person name="Trippe A."/>
            <person name="Kane L.T."/>
            <person name="Mclaughlin S."/>
        </authorList>
    </citation>
    <scope>NUCLEOTIDE SEQUENCE [LARGE SCALE GENOMIC DNA]</scope>
    <source>
        <strain evidence="8">MGC-MH-2018</strain>
    </source>
</reference>
<dbReference type="OrthoDB" id="21292at2759"/>
<keyword evidence="6" id="KW-0813">Transport</keyword>
<dbReference type="SUPFAM" id="SSF103506">
    <property type="entry name" value="Mitochondrial carrier"/>
    <property type="match status" value="1"/>
</dbReference>
<evidence type="ECO:0000256" key="1">
    <source>
        <dbReference type="ARBA" id="ARBA00004141"/>
    </source>
</evidence>
<dbReference type="InterPro" id="IPR018108">
    <property type="entry name" value="MCP_transmembrane"/>
</dbReference>
<feature type="transmembrane region" description="Helical" evidence="7">
    <location>
        <begin position="142"/>
        <end position="163"/>
    </location>
</feature>
<dbReference type="AlphaFoldDB" id="A0A8H8CMT9"/>
<dbReference type="GO" id="GO:0016020">
    <property type="term" value="C:membrane"/>
    <property type="evidence" value="ECO:0007669"/>
    <property type="project" value="UniProtKB-SubCell"/>
</dbReference>
<keyword evidence="4 5" id="KW-0472">Membrane</keyword>
<dbReference type="Pfam" id="PF00153">
    <property type="entry name" value="Mito_carr"/>
    <property type="match status" value="1"/>
</dbReference>
<proteinExistence type="inferred from homology"/>
<dbReference type="PROSITE" id="PS50920">
    <property type="entry name" value="SOLCAR"/>
    <property type="match status" value="1"/>
</dbReference>
<feature type="repeat" description="Solcar" evidence="5">
    <location>
        <begin position="262"/>
        <end position="359"/>
    </location>
</feature>
<feature type="transmembrane region" description="Helical" evidence="7">
    <location>
        <begin position="111"/>
        <end position="130"/>
    </location>
</feature>